<accession>A0AAF0Y1K3</accession>
<dbReference type="AlphaFoldDB" id="A0AAF0Y1K3"/>
<feature type="region of interest" description="Disordered" evidence="16">
    <location>
        <begin position="1"/>
        <end position="45"/>
    </location>
</feature>
<feature type="compositionally biased region" description="Low complexity" evidence="16">
    <location>
        <begin position="1103"/>
        <end position="1124"/>
    </location>
</feature>
<name>A0AAF0Y1K3_9TREE</name>
<dbReference type="GO" id="GO:0008574">
    <property type="term" value="F:plus-end-directed microtubule motor activity"/>
    <property type="evidence" value="ECO:0007669"/>
    <property type="project" value="TreeGrafter"/>
</dbReference>
<keyword evidence="6 14" id="KW-0547">Nucleotide-binding</keyword>
<dbReference type="InterPro" id="IPR047149">
    <property type="entry name" value="KIF11-like"/>
</dbReference>
<proteinExistence type="inferred from homology"/>
<keyword evidence="12" id="KW-0131">Cell cycle</keyword>
<sequence>MSRRVPSGVGLQRPGSRAPSLAPTSSRYSRAAANAPDAGPSSRRVTSVLPSAGALRVPTEVHESNIHVVVRCRGRSPQEIAEASPVIATTGGPLSKAITVETGAAGVSTLAVMPTDQPNTKTYGFDKVFGPEADQTMVFNEVAESMLDEVLAGYNCTIFAYGQTGTGKTHTMQGDLTPTPLMAPSTDAGIIPRVLHRLFERLEAQEGAEYSVKCSYLELYNEDLRDLLAPEYKDPSNAGYASQIKMFEDGSKKGVTVHGLEECGLLSLKDGLAVLNRGSQRRQTAETKMNDKSSRSHSIFTLTVHVKETSQDKGEDVLRIGKFNLVDLAGSEAIGRSGAENKRAREAGMINQSLLTLGRVISALVDKSSHIPYRESKLTRLLQDSLGGRTKTCIVATVSPTKSNQEETLSTLDYALRARSIKNKPEVNAHLTKAGLLKEYVGDIERLKAELFSAREKNGIYIPDDQWREMSDKQTRQRSDYDEAQQRVRAVEVELKTRKAEFETLTSRFVTTTDDLATAREAERQLGELLDQAKVDVEAARVALEEERIVANAYAEGEERLHGVASELHSVAVDGVRDVGGLFDKLDRVADVLDANSDAAGGFGNEMQSLSADLKQSMAQLHSVQKDFGGMLRTDMKAYAKRGAEESQLHMAELDATFATFDDLAKSLAKSVEGGKIDATEASAAMLAVRDDVQASLKAWASGVSSKTTSTVEELISQHRDNLDMVSSVVEGTTALVANVIHAAREHVATQSAAFARAQELAASAAAAEIARLKAEKAALLQLMADEQDKSAKLRTNLIANFTTMMSDFTAAQDTSLSAAITKATNRVDVGVREMTAFQASHLAVTAEGVQLADEFGADLDDRAMDVDQQGRAGKKAIAEVSSDLDSTLRAYAKETASQASKQVASVDAACGRLEAAASKVSTSALSRAQKQAALVSSLKQNATESYGLSSDYVTAGAEEIEHLTSTLLESHAESSATSADALATAESKLERISSSTSRFLDNIREDLPTGSTPRKRAWDFPNNWERTEPRGMLLERMRRQRRAVPEPRFSGVSEAASSTPTARLPLRESAESRPSARTSPGLTPVSSSTSIASLVSEGTSVATSASVSTSASLASPPVSLPATVSQLRGPRMRLKKVGSGDVLEPPRPPMSVLAEGGNIPRSRRK</sequence>
<evidence type="ECO:0000313" key="19">
    <source>
        <dbReference type="Proteomes" id="UP000827549"/>
    </source>
</evidence>
<protein>
    <submittedName>
        <fullName evidence="18">Kinesin-like protein bimC</fullName>
    </submittedName>
</protein>
<evidence type="ECO:0000256" key="7">
    <source>
        <dbReference type="ARBA" id="ARBA00022776"/>
    </source>
</evidence>
<dbReference type="GO" id="GO:0072686">
    <property type="term" value="C:mitotic spindle"/>
    <property type="evidence" value="ECO:0007669"/>
    <property type="project" value="TreeGrafter"/>
</dbReference>
<feature type="domain" description="Kinesin motor" evidence="17">
    <location>
        <begin position="65"/>
        <end position="421"/>
    </location>
</feature>
<dbReference type="InterPro" id="IPR025901">
    <property type="entry name" value="Kinesin-assoc_MT-bd_dom"/>
</dbReference>
<dbReference type="InterPro" id="IPR047241">
    <property type="entry name" value="KIF11-like_kin_motor_dom"/>
</dbReference>
<keyword evidence="3" id="KW-0597">Phosphoprotein</keyword>
<dbReference type="PROSITE" id="PS50067">
    <property type="entry name" value="KINESIN_MOTOR_2"/>
    <property type="match status" value="1"/>
</dbReference>
<feature type="region of interest" description="Disordered" evidence="16">
    <location>
        <begin position="1103"/>
        <end position="1166"/>
    </location>
</feature>
<dbReference type="GO" id="GO:0005634">
    <property type="term" value="C:nucleus"/>
    <property type="evidence" value="ECO:0007669"/>
    <property type="project" value="TreeGrafter"/>
</dbReference>
<dbReference type="GO" id="GO:0000073">
    <property type="term" value="P:initial mitotic spindle pole body separation"/>
    <property type="evidence" value="ECO:0007669"/>
    <property type="project" value="TreeGrafter"/>
</dbReference>
<evidence type="ECO:0000256" key="16">
    <source>
        <dbReference type="SAM" id="MobiDB-lite"/>
    </source>
</evidence>
<dbReference type="FunFam" id="3.40.850.10:FF:000051">
    <property type="entry name" value="Kinesin-like protein bimC"/>
    <property type="match status" value="1"/>
</dbReference>
<dbReference type="CDD" id="cd01364">
    <property type="entry name" value="KISc_BimC_Eg5"/>
    <property type="match status" value="1"/>
</dbReference>
<evidence type="ECO:0000256" key="3">
    <source>
        <dbReference type="ARBA" id="ARBA00022553"/>
    </source>
</evidence>
<comment type="similarity">
    <text evidence="13">Belongs to the TRAFAC class myosin-kinesin ATPase superfamily. Kinesin family. KIN-5/BimC subfamily.</text>
</comment>
<organism evidence="18 19">
    <name type="scientific">Vanrija pseudolonga</name>
    <dbReference type="NCBI Taxonomy" id="143232"/>
    <lineage>
        <taxon>Eukaryota</taxon>
        <taxon>Fungi</taxon>
        <taxon>Dikarya</taxon>
        <taxon>Basidiomycota</taxon>
        <taxon>Agaricomycotina</taxon>
        <taxon>Tremellomycetes</taxon>
        <taxon>Trichosporonales</taxon>
        <taxon>Trichosporonaceae</taxon>
        <taxon>Vanrija</taxon>
    </lineage>
</organism>
<keyword evidence="7" id="KW-0498">Mitosis</keyword>
<dbReference type="EMBL" id="CP086715">
    <property type="protein sequence ID" value="WOO78395.1"/>
    <property type="molecule type" value="Genomic_DNA"/>
</dbReference>
<dbReference type="SMART" id="SM00129">
    <property type="entry name" value="KISc"/>
    <property type="match status" value="1"/>
</dbReference>
<evidence type="ECO:0000259" key="17">
    <source>
        <dbReference type="PROSITE" id="PS50067"/>
    </source>
</evidence>
<evidence type="ECO:0000256" key="2">
    <source>
        <dbReference type="ARBA" id="ARBA00022490"/>
    </source>
</evidence>
<feature type="compositionally biased region" description="Polar residues" evidence="16">
    <location>
        <begin position="1076"/>
        <end position="1086"/>
    </location>
</feature>
<evidence type="ECO:0000256" key="10">
    <source>
        <dbReference type="ARBA" id="ARBA00023175"/>
    </source>
</evidence>
<dbReference type="InterPro" id="IPR027417">
    <property type="entry name" value="P-loop_NTPase"/>
</dbReference>
<dbReference type="PROSITE" id="PS00411">
    <property type="entry name" value="KINESIN_MOTOR_1"/>
    <property type="match status" value="1"/>
</dbReference>
<keyword evidence="8 14" id="KW-0067">ATP-binding</keyword>
<feature type="region of interest" description="Disordered" evidence="16">
    <location>
        <begin position="1042"/>
        <end position="1088"/>
    </location>
</feature>
<evidence type="ECO:0000256" key="1">
    <source>
        <dbReference type="ARBA" id="ARBA00004245"/>
    </source>
</evidence>
<dbReference type="GO" id="GO:0008017">
    <property type="term" value="F:microtubule binding"/>
    <property type="evidence" value="ECO:0007669"/>
    <property type="project" value="InterPro"/>
</dbReference>
<feature type="binding site" evidence="14">
    <location>
        <begin position="162"/>
        <end position="169"/>
    </location>
    <ligand>
        <name>ATP</name>
        <dbReference type="ChEBI" id="CHEBI:30616"/>
    </ligand>
</feature>
<dbReference type="GO" id="GO:0007018">
    <property type="term" value="P:microtubule-based movement"/>
    <property type="evidence" value="ECO:0007669"/>
    <property type="project" value="InterPro"/>
</dbReference>
<gene>
    <name evidence="18" type="primary">bimC</name>
    <name evidence="18" type="ORF">LOC62_02G001943</name>
</gene>
<feature type="coiled-coil region" evidence="15">
    <location>
        <begin position="756"/>
        <end position="790"/>
    </location>
</feature>
<keyword evidence="4" id="KW-0132">Cell division</keyword>
<dbReference type="PRINTS" id="PR00380">
    <property type="entry name" value="KINESINHEAVY"/>
</dbReference>
<evidence type="ECO:0000256" key="4">
    <source>
        <dbReference type="ARBA" id="ARBA00022618"/>
    </source>
</evidence>
<reference evidence="18" key="1">
    <citation type="submission" date="2023-10" db="EMBL/GenBank/DDBJ databases">
        <authorList>
            <person name="Noh H."/>
        </authorList>
    </citation>
    <scope>NUCLEOTIDE SEQUENCE</scope>
    <source>
        <strain evidence="18">DUCC4014</strain>
    </source>
</reference>
<keyword evidence="5" id="KW-0493">Microtubule</keyword>
<dbReference type="Pfam" id="PF00225">
    <property type="entry name" value="Kinesin"/>
    <property type="match status" value="1"/>
</dbReference>
<evidence type="ECO:0000256" key="12">
    <source>
        <dbReference type="ARBA" id="ARBA00023306"/>
    </source>
</evidence>
<keyword evidence="9 15" id="KW-0175">Coiled coil</keyword>
<evidence type="ECO:0000256" key="11">
    <source>
        <dbReference type="ARBA" id="ARBA00023212"/>
    </source>
</evidence>
<dbReference type="InterPro" id="IPR001752">
    <property type="entry name" value="Kinesin_motor_dom"/>
</dbReference>
<dbReference type="RefSeq" id="XP_062624427.1">
    <property type="nucleotide sequence ID" value="XM_062768443.1"/>
</dbReference>
<keyword evidence="19" id="KW-1185">Reference proteome</keyword>
<evidence type="ECO:0000313" key="18">
    <source>
        <dbReference type="EMBL" id="WOO78395.1"/>
    </source>
</evidence>
<dbReference type="Pfam" id="PF13931">
    <property type="entry name" value="Microtub_bind"/>
    <property type="match status" value="1"/>
</dbReference>
<dbReference type="GO" id="GO:0005876">
    <property type="term" value="C:spindle microtubule"/>
    <property type="evidence" value="ECO:0007669"/>
    <property type="project" value="TreeGrafter"/>
</dbReference>
<dbReference type="Gene3D" id="3.40.850.10">
    <property type="entry name" value="Kinesin motor domain"/>
    <property type="match status" value="1"/>
</dbReference>
<dbReference type="Proteomes" id="UP000827549">
    <property type="component" value="Chromosome 2"/>
</dbReference>
<evidence type="ECO:0000256" key="6">
    <source>
        <dbReference type="ARBA" id="ARBA00022741"/>
    </source>
</evidence>
<dbReference type="PANTHER" id="PTHR47970:SF12">
    <property type="entry name" value="KINESIN FAMILY MEMBER 11"/>
    <property type="match status" value="1"/>
</dbReference>
<evidence type="ECO:0000256" key="5">
    <source>
        <dbReference type="ARBA" id="ARBA00022701"/>
    </source>
</evidence>
<dbReference type="GeneID" id="87805194"/>
<evidence type="ECO:0000256" key="13">
    <source>
        <dbReference type="ARBA" id="ARBA00034704"/>
    </source>
</evidence>
<evidence type="ECO:0000256" key="14">
    <source>
        <dbReference type="PROSITE-ProRule" id="PRU00283"/>
    </source>
</evidence>
<keyword evidence="10 14" id="KW-0505">Motor protein</keyword>
<dbReference type="SUPFAM" id="SSF52540">
    <property type="entry name" value="P-loop containing nucleoside triphosphate hydrolases"/>
    <property type="match status" value="1"/>
</dbReference>
<evidence type="ECO:0000256" key="8">
    <source>
        <dbReference type="ARBA" id="ARBA00022840"/>
    </source>
</evidence>
<comment type="subcellular location">
    <subcellularLocation>
        <location evidence="1">Cytoplasm</location>
        <location evidence="1">Cytoskeleton</location>
    </subcellularLocation>
</comment>
<evidence type="ECO:0000256" key="9">
    <source>
        <dbReference type="ARBA" id="ARBA00023054"/>
    </source>
</evidence>
<dbReference type="GO" id="GO:0051301">
    <property type="term" value="P:cell division"/>
    <property type="evidence" value="ECO:0007669"/>
    <property type="project" value="UniProtKB-KW"/>
</dbReference>
<dbReference type="GO" id="GO:0005524">
    <property type="term" value="F:ATP binding"/>
    <property type="evidence" value="ECO:0007669"/>
    <property type="project" value="UniProtKB-UniRule"/>
</dbReference>
<keyword evidence="11" id="KW-0206">Cytoskeleton</keyword>
<dbReference type="PANTHER" id="PTHR47970">
    <property type="entry name" value="KINESIN-LIKE PROTEIN KIF11"/>
    <property type="match status" value="1"/>
</dbReference>
<dbReference type="InterPro" id="IPR036961">
    <property type="entry name" value="Kinesin_motor_dom_sf"/>
</dbReference>
<evidence type="ECO:0000256" key="15">
    <source>
        <dbReference type="SAM" id="Coils"/>
    </source>
</evidence>
<dbReference type="InterPro" id="IPR019821">
    <property type="entry name" value="Kinesin_motor_CS"/>
</dbReference>
<keyword evidence="2" id="KW-0963">Cytoplasm</keyword>